<dbReference type="InterPro" id="IPR002035">
    <property type="entry name" value="VWF_A"/>
</dbReference>
<dbReference type="SUPFAM" id="SSF53300">
    <property type="entry name" value="vWA-like"/>
    <property type="match status" value="1"/>
</dbReference>
<feature type="domain" description="VWFA" evidence="1">
    <location>
        <begin position="14"/>
        <end position="201"/>
    </location>
</feature>
<evidence type="ECO:0000313" key="3">
    <source>
        <dbReference type="EMBL" id="VFR28341.1"/>
    </source>
</evidence>
<dbReference type="InterPro" id="IPR036465">
    <property type="entry name" value="vWFA_dom_sf"/>
</dbReference>
<reference evidence="2" key="1">
    <citation type="submission" date="2019-03" db="EMBL/GenBank/DDBJ databases">
        <authorList>
            <person name="Danneels B."/>
        </authorList>
    </citation>
    <scope>NUCLEOTIDE SEQUENCE</scope>
</reference>
<organism evidence="2">
    <name type="scientific">plant metagenome</name>
    <dbReference type="NCBI Taxonomy" id="1297885"/>
    <lineage>
        <taxon>unclassified sequences</taxon>
        <taxon>metagenomes</taxon>
        <taxon>organismal metagenomes</taxon>
    </lineage>
</organism>
<proteinExistence type="predicted"/>
<dbReference type="CDD" id="cd00198">
    <property type="entry name" value="vWFA"/>
    <property type="match status" value="1"/>
</dbReference>
<name>A0A484P099_9ZZZZ</name>
<dbReference type="SMART" id="SM00327">
    <property type="entry name" value="VWA"/>
    <property type="match status" value="1"/>
</dbReference>
<dbReference type="EMBL" id="CAADIB010000009">
    <property type="protein sequence ID" value="VFR28341.1"/>
    <property type="molecule type" value="Genomic_DNA"/>
</dbReference>
<accession>A0A484P099</accession>
<sequence length="277" mass="29600">MRYTAEISRTSPTAFLFLVDQSGSMQDTMQNGKSKAQFVADVLNRTLATLITRCTKSEGTRDYFEVGVLGYSGNSANNGLAGGLSSAVLHPISQIEANPLRVEERNKRVDDGAGGLVDQAIKFPVWFEAGASGGTPMCTAITAAAEQLVAWCDAHPDSYPPTVLHVTDGESTDGDPGVLAKQLQQISTNDGNVLLFNLHVSTSGDDPVKFPTSDAGLSDAYAQLLFRMSSPLPPHLQKVAEEKGIKATMEAKGFIFNGEIAEIVDFFDIGTRAAQLR</sequence>
<dbReference type="AlphaFoldDB" id="A0A484P099"/>
<dbReference type="PROSITE" id="PS50234">
    <property type="entry name" value="VWFA"/>
    <property type="match status" value="1"/>
</dbReference>
<evidence type="ECO:0000259" key="1">
    <source>
        <dbReference type="PROSITE" id="PS50234"/>
    </source>
</evidence>
<gene>
    <name evidence="2" type="ORF">ANDO1_3678</name>
    <name evidence="3" type="ORF">ANDO2_3583</name>
</gene>
<evidence type="ECO:0000313" key="2">
    <source>
        <dbReference type="EMBL" id="VFR19163.1"/>
    </source>
</evidence>
<dbReference type="Gene3D" id="3.40.50.410">
    <property type="entry name" value="von Willebrand factor, type A domain"/>
    <property type="match status" value="1"/>
</dbReference>
<protein>
    <submittedName>
        <fullName evidence="2">TVG0570508 protein</fullName>
    </submittedName>
</protein>
<dbReference type="EMBL" id="CAADHZ010000003">
    <property type="protein sequence ID" value="VFR19163.1"/>
    <property type="molecule type" value="Genomic_DNA"/>
</dbReference>